<sequence>MSLVNPFEILDNIGSPRVFDIHSQQNIVAYESGNGILLWDLEVDKKVKLHNHESQVQAVFFGGSLDDKYIISLDGQFKVSIFISEWDSLRRVHQIYVPQKNRKKPVKSVIANYDKKNSLILVLENEDNGGYRLSVWEFKNEKLSLQFISDIDNNSCGLFIDSFNIVDQTHSSSTQIAIAEKNCVKYFKILEQNQVILTNRVHLKENVINMHINQTYNIVVALLHSGKVILIDQMGELVSQIRHDQYIFNSISTSENLVFCGASNGNICVYDISTCKIVQEILYDFSIRKSATINVKPQNDILISSNSQRKSFGSSFDYKVRNNEIKKKNFGPPICSLKNSSDGNLLVVIYSDGTTIVMDSKSQSIIHKQVGHTGRINQIAWDRMNKKRFYAVADDGFLSLWDFNGDRWLPKMVDLSQAFDNSINSFSKTNQQIFSEYHLREKSDEGETNNSKQKAIQIKSICLNSLKEEIYCGDNKGNLYILDQTSGKYINKYNLSGFKICQMSISPGFKYLGVYLVTGLTLLFDCTNRFQLQIKLEDSQEKQAYSINPGIILLEDSTNAKQSFKDSFSLNTINNVDKSFLSILHGTNNKSKQYYHSSKSDNKFLAITVHSQNSLRLHSISQTDINQMNSIVIANFSVEGLIQSFAIHPSNQYVLILSNIGYVYVFNIKSSELRGKIDVPRHSQRISIDPSGLYFSITAFSSLGEDKEQYLNANIFNSSYNSVMRTDKSTLTIYNPQKEVDLFFKKKPDVKPNRVVLYEIGTGNLVGEIPSLFNIECIQFSDEGKFLCIGSNTGILSLWSTCQEVRENIFEVLDQMKVKEDFWRDFPIYLAPKENLLEDNIYANNDNNNNNDQTNNEDYREKEKKPQDDISVNLSTRSIQIGTNYFQKQGVPKTGRNSIKDKETSRIIEPKGFYNNQQFSPEQEKQQQLKVKSMQFYDTQNKLPLSSVGGTFNNLQFKNYDQNQNDQGNYDRFYRSKNDLFAIQKQLQNPPKTDIPPQESIKAQQERSNLTQEKLRELNFRNREFDRQNEKQIEQQKNAPKDNYIYPIGQTFTPISQKQQQEQFQNHVQQQSQERGAIGNQYQQFRQNPRERQQEPSDIDDDVIVKQLTQQNNEQSPDEVAWREQQCQNKKVFSNNQMRKPINNNIRVSQEYDDIPSPSSMKQSERSDSQFDQIERFEAKLKNNKAQQSQYSRQYQYQQQ</sequence>
<dbReference type="Proteomes" id="UP000009168">
    <property type="component" value="Unassembled WGS sequence"/>
</dbReference>
<protein>
    <submittedName>
        <fullName evidence="4">WD40 repeat protein</fullName>
    </submittedName>
</protein>
<dbReference type="STRING" id="312017.I7M9N5"/>
<evidence type="ECO:0000313" key="5">
    <source>
        <dbReference type="Proteomes" id="UP000009168"/>
    </source>
</evidence>
<accession>I7M9N5</accession>
<dbReference type="EMBL" id="GG662547">
    <property type="protein sequence ID" value="EAS02174.2"/>
    <property type="molecule type" value="Genomic_DNA"/>
</dbReference>
<evidence type="ECO:0000313" key="4">
    <source>
        <dbReference type="EMBL" id="EAS02174.2"/>
    </source>
</evidence>
<dbReference type="PANTHER" id="PTHR13720:SF33">
    <property type="entry name" value="HELP DOMAIN-CONTAINING PROTEIN"/>
    <property type="match status" value="1"/>
</dbReference>
<dbReference type="PANTHER" id="PTHR13720">
    <property type="entry name" value="WD-40 REPEAT PROTEIN"/>
    <property type="match status" value="1"/>
</dbReference>
<dbReference type="SMART" id="SM00320">
    <property type="entry name" value="WD40"/>
    <property type="match status" value="5"/>
</dbReference>
<dbReference type="AlphaFoldDB" id="I7M9N5"/>
<gene>
    <name evidence="4" type="ORF">TTHERM_00558570</name>
</gene>
<evidence type="ECO:0000256" key="1">
    <source>
        <dbReference type="ARBA" id="ARBA00022574"/>
    </source>
</evidence>
<dbReference type="InterPro" id="IPR015943">
    <property type="entry name" value="WD40/YVTN_repeat-like_dom_sf"/>
</dbReference>
<feature type="region of interest" description="Disordered" evidence="3">
    <location>
        <begin position="1056"/>
        <end position="1075"/>
    </location>
</feature>
<feature type="region of interest" description="Disordered" evidence="3">
    <location>
        <begin position="1131"/>
        <end position="1173"/>
    </location>
</feature>
<dbReference type="eggNOG" id="ENOG502SKTH">
    <property type="taxonomic scope" value="Eukaryota"/>
</dbReference>
<dbReference type="RefSeq" id="XP_001022419.2">
    <property type="nucleotide sequence ID" value="XM_001022419.2"/>
</dbReference>
<organism evidence="4 5">
    <name type="scientific">Tetrahymena thermophila (strain SB210)</name>
    <dbReference type="NCBI Taxonomy" id="312017"/>
    <lineage>
        <taxon>Eukaryota</taxon>
        <taxon>Sar</taxon>
        <taxon>Alveolata</taxon>
        <taxon>Ciliophora</taxon>
        <taxon>Intramacronucleata</taxon>
        <taxon>Oligohymenophorea</taxon>
        <taxon>Hymenostomatida</taxon>
        <taxon>Tetrahymenina</taxon>
        <taxon>Tetrahymenidae</taxon>
        <taxon>Tetrahymena</taxon>
    </lineage>
</organism>
<dbReference type="InterPro" id="IPR050630">
    <property type="entry name" value="WD_repeat_EMAP"/>
</dbReference>
<feature type="compositionally biased region" description="Polar residues" evidence="3">
    <location>
        <begin position="1001"/>
        <end position="1012"/>
    </location>
</feature>
<feature type="compositionally biased region" description="Basic and acidic residues" evidence="3">
    <location>
        <begin position="857"/>
        <end position="868"/>
    </location>
</feature>
<dbReference type="Gene3D" id="2.130.10.10">
    <property type="entry name" value="YVTN repeat-like/Quinoprotein amine dehydrogenase"/>
    <property type="match status" value="3"/>
</dbReference>
<dbReference type="GeneID" id="7838137"/>
<dbReference type="KEGG" id="tet:TTHERM_00558570"/>
<dbReference type="SUPFAM" id="SSF101908">
    <property type="entry name" value="Putative isomerase YbhE"/>
    <property type="match status" value="1"/>
</dbReference>
<evidence type="ECO:0000256" key="3">
    <source>
        <dbReference type="SAM" id="MobiDB-lite"/>
    </source>
</evidence>
<feature type="compositionally biased region" description="Polar residues" evidence="3">
    <location>
        <begin position="1131"/>
        <end position="1148"/>
    </location>
</feature>
<name>I7M9N5_TETTS</name>
<dbReference type="InParanoid" id="I7M9N5"/>
<dbReference type="InterPro" id="IPR011047">
    <property type="entry name" value="Quinoprotein_ADH-like_sf"/>
</dbReference>
<dbReference type="SUPFAM" id="SSF50998">
    <property type="entry name" value="Quinoprotein alcohol dehydrogenase-like"/>
    <property type="match status" value="1"/>
</dbReference>
<keyword evidence="1" id="KW-0853">WD repeat</keyword>
<feature type="compositionally biased region" description="Low complexity" evidence="3">
    <location>
        <begin position="1057"/>
        <end position="1073"/>
    </location>
</feature>
<keyword evidence="2" id="KW-0677">Repeat</keyword>
<feature type="region of interest" description="Disordered" evidence="3">
    <location>
        <begin position="988"/>
        <end position="1047"/>
    </location>
</feature>
<reference evidence="5" key="1">
    <citation type="journal article" date="2006" name="PLoS Biol.">
        <title>Macronuclear genome sequence of the ciliate Tetrahymena thermophila, a model eukaryote.</title>
        <authorList>
            <person name="Eisen J.A."/>
            <person name="Coyne R.S."/>
            <person name="Wu M."/>
            <person name="Wu D."/>
            <person name="Thiagarajan M."/>
            <person name="Wortman J.R."/>
            <person name="Badger J.H."/>
            <person name="Ren Q."/>
            <person name="Amedeo P."/>
            <person name="Jones K.M."/>
            <person name="Tallon L.J."/>
            <person name="Delcher A.L."/>
            <person name="Salzberg S.L."/>
            <person name="Silva J.C."/>
            <person name="Haas B.J."/>
            <person name="Majoros W.H."/>
            <person name="Farzad M."/>
            <person name="Carlton J.M."/>
            <person name="Smith R.K. Jr."/>
            <person name="Garg J."/>
            <person name="Pearlman R.E."/>
            <person name="Karrer K.M."/>
            <person name="Sun L."/>
            <person name="Manning G."/>
            <person name="Elde N.C."/>
            <person name="Turkewitz A.P."/>
            <person name="Asai D.J."/>
            <person name="Wilkes D.E."/>
            <person name="Wang Y."/>
            <person name="Cai H."/>
            <person name="Collins K."/>
            <person name="Stewart B.A."/>
            <person name="Lee S.R."/>
            <person name="Wilamowska K."/>
            <person name="Weinberg Z."/>
            <person name="Ruzzo W.L."/>
            <person name="Wloga D."/>
            <person name="Gaertig J."/>
            <person name="Frankel J."/>
            <person name="Tsao C.-C."/>
            <person name="Gorovsky M.A."/>
            <person name="Keeling P.J."/>
            <person name="Waller R.F."/>
            <person name="Patron N.J."/>
            <person name="Cherry J.M."/>
            <person name="Stover N.A."/>
            <person name="Krieger C.J."/>
            <person name="del Toro C."/>
            <person name="Ryder H.F."/>
            <person name="Williamson S.C."/>
            <person name="Barbeau R.A."/>
            <person name="Hamilton E.P."/>
            <person name="Orias E."/>
        </authorList>
    </citation>
    <scope>NUCLEOTIDE SEQUENCE [LARGE SCALE GENOMIC DNA]</scope>
    <source>
        <strain evidence="5">SB210</strain>
    </source>
</reference>
<feature type="compositionally biased region" description="Low complexity" evidence="3">
    <location>
        <begin position="841"/>
        <end position="856"/>
    </location>
</feature>
<dbReference type="OrthoDB" id="287385at2759"/>
<evidence type="ECO:0000256" key="2">
    <source>
        <dbReference type="ARBA" id="ARBA00022737"/>
    </source>
</evidence>
<keyword evidence="5" id="KW-1185">Reference proteome</keyword>
<feature type="compositionally biased region" description="Basic and acidic residues" evidence="3">
    <location>
        <begin position="1013"/>
        <end position="1034"/>
    </location>
</feature>
<dbReference type="InterPro" id="IPR001680">
    <property type="entry name" value="WD40_rpt"/>
</dbReference>
<feature type="region of interest" description="Disordered" evidence="3">
    <location>
        <begin position="841"/>
        <end position="870"/>
    </location>
</feature>
<feature type="compositionally biased region" description="Basic and acidic residues" evidence="3">
    <location>
        <begin position="1163"/>
        <end position="1173"/>
    </location>
</feature>
<proteinExistence type="predicted"/>